<evidence type="ECO:0000313" key="3">
    <source>
        <dbReference type="Proteomes" id="UP000182373"/>
    </source>
</evidence>
<dbReference type="Gene3D" id="3.40.50.720">
    <property type="entry name" value="NAD(P)-binding Rossmann-like Domain"/>
    <property type="match status" value="1"/>
</dbReference>
<dbReference type="AlphaFoldDB" id="A0AAC9P7Z5"/>
<dbReference type="Proteomes" id="UP000182373">
    <property type="component" value="Chromosome"/>
</dbReference>
<reference evidence="3" key="1">
    <citation type="submission" date="2016-11" db="EMBL/GenBank/DDBJ databases">
        <title>Comparative genomic and phenotypic analysis of Granulibacter bethesdensis clinical isolates from patients with chronic granulomatous disease.</title>
        <authorList>
            <person name="Zarember K.A."/>
            <person name="Porcella S.F."/>
            <person name="Chu J."/>
            <person name="Ding L."/>
            <person name="Dahlstrom E."/>
            <person name="Barbian K."/>
            <person name="Martens C."/>
            <person name="Sykora L."/>
            <person name="Kramer S."/>
            <person name="Pettinato A.M."/>
            <person name="Hong H."/>
            <person name="Wald G."/>
            <person name="Berg L.J."/>
            <person name="Rogge L.S."/>
            <person name="Greenberg D.E."/>
            <person name="Falcone E.L."/>
            <person name="Neves J.F."/>
            <person name="Simoes M.J."/>
            <person name="Casal M."/>
            <person name="Rodriguez-Lopez F.C."/>
            <person name="Zelazny A."/>
            <person name="Gallin J.I."/>
            <person name="Holland S.M."/>
        </authorList>
    </citation>
    <scope>NUCLEOTIDE SEQUENCE [LARGE SCALE GENOMIC DNA]</scope>
    <source>
        <strain evidence="3">NIH9.1</strain>
    </source>
</reference>
<sequence length="323" mass="34296">MMARRPIAAVTGATGFLGCHTVAALAERGFHVRALIRRPEPHPLWRDREIETVPGDLSDETALRRLLTGADVVLHLAGLVRARSRKAFLAVNRDGAAMVASMLQRCTPAARLIGISSLAARTPHLSAYAASKSAGEQALRDGFNGDVCIVRPPVIYGPWDTATLSIFRSAAAGIVPVAGHPRSRIAMIHVADAADAIAALAVHTAPPSLCTLADGNPQGYTPQEIMQTAAQALGNHPRYVRLPAASIWGAGLAGSLYGLLSRRPAIFNTGKAREMLHPDWSVSPAELLPDTIARPRISLDHGFSGTVAWYRAAGWLAPAHAPR</sequence>
<feature type="domain" description="NAD-dependent epimerase/dehydratase" evidence="1">
    <location>
        <begin position="9"/>
        <end position="203"/>
    </location>
</feature>
<accession>A0AAC9P7Z5</accession>
<protein>
    <submittedName>
        <fullName evidence="2">NADH-ubiquinone oxidoreductase 39-40 kDa subunit-like protein</fullName>
    </submittedName>
</protein>
<dbReference type="InterPro" id="IPR036291">
    <property type="entry name" value="NAD(P)-bd_dom_sf"/>
</dbReference>
<organism evidence="2 3">
    <name type="scientific">Granulibacter bethesdensis</name>
    <dbReference type="NCBI Taxonomy" id="364410"/>
    <lineage>
        <taxon>Bacteria</taxon>
        <taxon>Pseudomonadati</taxon>
        <taxon>Pseudomonadota</taxon>
        <taxon>Alphaproteobacteria</taxon>
        <taxon>Acetobacterales</taxon>
        <taxon>Acetobacteraceae</taxon>
        <taxon>Granulibacter</taxon>
    </lineage>
</organism>
<dbReference type="InterPro" id="IPR001509">
    <property type="entry name" value="Epimerase_deHydtase"/>
</dbReference>
<dbReference type="EMBL" id="CP018191">
    <property type="protein sequence ID" value="APH53464.1"/>
    <property type="molecule type" value="Genomic_DNA"/>
</dbReference>
<dbReference type="RefSeq" id="WP_081368771.1">
    <property type="nucleotide sequence ID" value="NZ_CP018191.1"/>
</dbReference>
<dbReference type="PROSITE" id="PS51257">
    <property type="entry name" value="PROKAR_LIPOPROTEIN"/>
    <property type="match status" value="1"/>
</dbReference>
<dbReference type="PANTHER" id="PTHR12126:SF11">
    <property type="entry name" value="NADH DEHYDROGENASE [UBIQUINONE] 1 ALPHA SUBCOMPLEX SUBUNIT 9, MITOCHONDRIAL"/>
    <property type="match status" value="1"/>
</dbReference>
<dbReference type="Pfam" id="PF01370">
    <property type="entry name" value="Epimerase"/>
    <property type="match status" value="1"/>
</dbReference>
<name>A0AAC9P7Z5_9PROT</name>
<dbReference type="InterPro" id="IPR051207">
    <property type="entry name" value="ComplexI_NDUFA9_subunit"/>
</dbReference>
<dbReference type="GO" id="GO:0044877">
    <property type="term" value="F:protein-containing complex binding"/>
    <property type="evidence" value="ECO:0007669"/>
    <property type="project" value="TreeGrafter"/>
</dbReference>
<proteinExistence type="predicted"/>
<evidence type="ECO:0000313" key="2">
    <source>
        <dbReference type="EMBL" id="APH53464.1"/>
    </source>
</evidence>
<evidence type="ECO:0000259" key="1">
    <source>
        <dbReference type="Pfam" id="PF01370"/>
    </source>
</evidence>
<gene>
    <name evidence="2" type="ORF">GbCGDNIH9_0241</name>
</gene>
<dbReference type="SUPFAM" id="SSF51735">
    <property type="entry name" value="NAD(P)-binding Rossmann-fold domains"/>
    <property type="match status" value="1"/>
</dbReference>
<dbReference type="PANTHER" id="PTHR12126">
    <property type="entry name" value="NADH-UBIQUINONE OXIDOREDUCTASE 39 KDA SUBUNIT-RELATED"/>
    <property type="match status" value="1"/>
</dbReference>